<comment type="caution">
    <text evidence="2">The sequence shown here is derived from an EMBL/GenBank/DDBJ whole genome shotgun (WGS) entry which is preliminary data.</text>
</comment>
<keyword evidence="3" id="KW-1185">Reference proteome</keyword>
<gene>
    <name evidence="2" type="ORF">Vafri_9178</name>
</gene>
<feature type="region of interest" description="Disordered" evidence="1">
    <location>
        <begin position="518"/>
        <end position="546"/>
    </location>
</feature>
<dbReference type="PANTHER" id="PTHR14387">
    <property type="entry name" value="THADA/DEATH RECEPTOR INTERACTING PROTEIN"/>
    <property type="match status" value="1"/>
</dbReference>
<dbReference type="GO" id="GO:0005829">
    <property type="term" value="C:cytosol"/>
    <property type="evidence" value="ECO:0007669"/>
    <property type="project" value="TreeGrafter"/>
</dbReference>
<dbReference type="PANTHER" id="PTHR14387:SF0">
    <property type="entry name" value="DUF2428 DOMAIN-CONTAINING PROTEIN"/>
    <property type="match status" value="1"/>
</dbReference>
<feature type="non-terminal residue" evidence="2">
    <location>
        <position position="982"/>
    </location>
</feature>
<dbReference type="GO" id="GO:0030488">
    <property type="term" value="P:tRNA methylation"/>
    <property type="evidence" value="ECO:0007669"/>
    <property type="project" value="TreeGrafter"/>
</dbReference>
<dbReference type="EMBL" id="BNCO01000016">
    <property type="protein sequence ID" value="GIL53783.1"/>
    <property type="molecule type" value="Genomic_DNA"/>
</dbReference>
<reference evidence="2" key="1">
    <citation type="journal article" date="2021" name="Proc. Natl. Acad. Sci. U.S.A.">
        <title>Three genomes in the algal genus Volvox reveal the fate of a haploid sex-determining region after a transition to homothallism.</title>
        <authorList>
            <person name="Yamamoto K."/>
            <person name="Hamaji T."/>
            <person name="Kawai-Toyooka H."/>
            <person name="Matsuzaki R."/>
            <person name="Takahashi F."/>
            <person name="Nishimura Y."/>
            <person name="Kawachi M."/>
            <person name="Noguchi H."/>
            <person name="Minakuchi Y."/>
            <person name="Umen J.G."/>
            <person name="Toyoda A."/>
            <person name="Nozaki H."/>
        </authorList>
    </citation>
    <scope>NUCLEOTIDE SEQUENCE</scope>
    <source>
        <strain evidence="2">NIES-3780</strain>
    </source>
</reference>
<dbReference type="Proteomes" id="UP000747399">
    <property type="component" value="Unassembled WGS sequence"/>
</dbReference>
<feature type="region of interest" description="Disordered" evidence="1">
    <location>
        <begin position="853"/>
        <end position="876"/>
    </location>
</feature>
<proteinExistence type="predicted"/>
<name>A0A8J4EZN2_9CHLO</name>
<evidence type="ECO:0000256" key="1">
    <source>
        <dbReference type="SAM" id="MobiDB-lite"/>
    </source>
</evidence>
<dbReference type="AlphaFoldDB" id="A0A8J4EZN2"/>
<accession>A0A8J4EZN2</accession>
<sequence>IVGSCNTLHGALLQSATLLETAAAETGPDLRSDTRAPGAAGGGGGDMLRVALPPLAHGAWMADPRFGCSALGCALMQAASVALRLLPPSRCSEFRAEVAALTKVCRQAVSFEPPSVQRQRRAGAAGGDGRGSVNVFATDFPDPMRSNLMKAVVQLWLGPALICQAFRSSSPSGFFLEGLLHQLRSCLGSYLYDTRAAALKSFVCLLMAINSGAAALSSINASALQSQQDGSAEGAVPQPAAAAVAAAIATGTGRGAVDAGGKMPRLVADLLAHPAQLHRLVSEGMTLLWEAVASEPVHKVIRRALKALGLLHAISNTLTAIDTNRAPDQSNMGVLMSLDLLTAASPAIARSSPATLPTVIPAEAPGRWAPHPLGCLCCGDPRKVNLTASAAADLAAALSHVALVRRLLTEGCNELEARCEALRCLGRALGSAMLAAGAAAAAAKMYKVGGEGQLAKTRSAGAVNAAAAAPPPLLAALGSFLEQVATATQPWQPEDWRLAGAEALAASRLLQSAVRAPNNDGAAAAPPPSLPLLPLPSQQGQPSEVVLGDSRGSLELLAIRGWRCVIAFLEDEDHAVRYTTARLAQEVMELVASSDEKTPTSHSLTSDEPSLPAAGGNSTVAAEATSSSRSRSGGSKNVGVKEAGKGAESTVCGTQPLYVEAVIRRVYSWLAMQYGRCDDGGGGGGGNSDSDGKGVVTRTALVEVLCELVSGCIDEDGGSGALVPEIVVTAAASAGAAATAGWSSQARRLFDKEADNPHEEPILTAQIAARTLRALLAGPQQLRLTSDGGSRGYCAGDSGSVVPTSASTAATLETAAVLSADGSARLARWGAVAVEHLSAVAAAVAVASGTAATGSDVPAKAGGGDGDNSPPEDGWLGGFVNHPEVFTCAYKALLALWTLGPVRHQVAVAAGAELDYRLTAALQALTNRHDVRVSQLAPLLLAVVSEWVGGTTSLQEAELEDIGKDLSFLSATPQRSNILFLL</sequence>
<feature type="region of interest" description="Disordered" evidence="1">
    <location>
        <begin position="24"/>
        <end position="43"/>
    </location>
</feature>
<feature type="region of interest" description="Disordered" evidence="1">
    <location>
        <begin position="592"/>
        <end position="645"/>
    </location>
</feature>
<protein>
    <submittedName>
        <fullName evidence="2">Uncharacterized protein</fullName>
    </submittedName>
</protein>
<feature type="compositionally biased region" description="Pro residues" evidence="1">
    <location>
        <begin position="525"/>
        <end position="534"/>
    </location>
</feature>
<feature type="compositionally biased region" description="Low complexity" evidence="1">
    <location>
        <begin position="626"/>
        <end position="635"/>
    </location>
</feature>
<dbReference type="InterPro" id="IPR051954">
    <property type="entry name" value="tRNA_methyltransferase_THADA"/>
</dbReference>
<evidence type="ECO:0000313" key="2">
    <source>
        <dbReference type="EMBL" id="GIL53783.1"/>
    </source>
</evidence>
<evidence type="ECO:0000313" key="3">
    <source>
        <dbReference type="Proteomes" id="UP000747399"/>
    </source>
</evidence>
<organism evidence="2 3">
    <name type="scientific">Volvox africanus</name>
    <dbReference type="NCBI Taxonomy" id="51714"/>
    <lineage>
        <taxon>Eukaryota</taxon>
        <taxon>Viridiplantae</taxon>
        <taxon>Chlorophyta</taxon>
        <taxon>core chlorophytes</taxon>
        <taxon>Chlorophyceae</taxon>
        <taxon>CS clade</taxon>
        <taxon>Chlamydomonadales</taxon>
        <taxon>Volvocaceae</taxon>
        <taxon>Volvox</taxon>
    </lineage>
</organism>